<feature type="domain" description="Tautomerase cis-CaaD-like" evidence="1">
    <location>
        <begin position="1"/>
        <end position="129"/>
    </location>
</feature>
<gene>
    <name evidence="2" type="ORF">SCP_0701010</name>
</gene>
<name>A0A401GRY8_9APHY</name>
<comment type="caution">
    <text evidence="2">The sequence shown here is derived from an EMBL/GenBank/DDBJ whole genome shotgun (WGS) entry which is preliminary data.</text>
</comment>
<dbReference type="InterPro" id="IPR014347">
    <property type="entry name" value="Tautomerase/MIF_sf"/>
</dbReference>
<dbReference type="RefSeq" id="XP_027615833.1">
    <property type="nucleotide sequence ID" value="XM_027760032.1"/>
</dbReference>
<evidence type="ECO:0000313" key="2">
    <source>
        <dbReference type="EMBL" id="GBE84920.1"/>
    </source>
</evidence>
<evidence type="ECO:0000313" key="3">
    <source>
        <dbReference type="Proteomes" id="UP000287166"/>
    </source>
</evidence>
<dbReference type="EMBL" id="BFAD01000007">
    <property type="protein sequence ID" value="GBE84920.1"/>
    <property type="molecule type" value="Genomic_DNA"/>
</dbReference>
<keyword evidence="3" id="KW-1185">Reference proteome</keyword>
<dbReference type="Pfam" id="PF14832">
    <property type="entry name" value="Tautomerase_3"/>
    <property type="match status" value="1"/>
</dbReference>
<dbReference type="AlphaFoldDB" id="A0A401GRY8"/>
<protein>
    <recommendedName>
        <fullName evidence="1">Tautomerase cis-CaaD-like domain-containing protein</fullName>
    </recommendedName>
</protein>
<proteinExistence type="predicted"/>
<dbReference type="InParanoid" id="A0A401GRY8"/>
<dbReference type="Proteomes" id="UP000287166">
    <property type="component" value="Unassembled WGS sequence"/>
</dbReference>
<dbReference type="Gene3D" id="3.30.429.10">
    <property type="entry name" value="Macrophage Migration Inhibitory Factor"/>
    <property type="match status" value="1"/>
</dbReference>
<sequence>MPVYYIYHDESAFTSAQKQSIANGIADAHVAATDAPRFFVKVAFVGRAHGDLFSNGAAAPDMVQVVGNIRAGRDSAHRYKLLTLLDDVIVRNAGGKKFLVEVTLMERPAENVLLEGMREPEVGSAEEDRCRDLGHVPEDMKYTNLRR</sequence>
<dbReference type="GeneID" id="38781837"/>
<reference evidence="2 3" key="1">
    <citation type="journal article" date="2018" name="Sci. Rep.">
        <title>Genome sequence of the cauliflower mushroom Sparassis crispa (Hanabiratake) and its association with beneficial usage.</title>
        <authorList>
            <person name="Kiyama R."/>
            <person name="Furutani Y."/>
            <person name="Kawaguchi K."/>
            <person name="Nakanishi T."/>
        </authorList>
    </citation>
    <scope>NUCLEOTIDE SEQUENCE [LARGE SCALE GENOMIC DNA]</scope>
</reference>
<accession>A0A401GRY8</accession>
<evidence type="ECO:0000259" key="1">
    <source>
        <dbReference type="Pfam" id="PF14832"/>
    </source>
</evidence>
<dbReference type="InterPro" id="IPR028116">
    <property type="entry name" value="Cis-CaaD-like"/>
</dbReference>
<organism evidence="2 3">
    <name type="scientific">Sparassis crispa</name>
    <dbReference type="NCBI Taxonomy" id="139825"/>
    <lineage>
        <taxon>Eukaryota</taxon>
        <taxon>Fungi</taxon>
        <taxon>Dikarya</taxon>
        <taxon>Basidiomycota</taxon>
        <taxon>Agaricomycotina</taxon>
        <taxon>Agaricomycetes</taxon>
        <taxon>Polyporales</taxon>
        <taxon>Sparassidaceae</taxon>
        <taxon>Sparassis</taxon>
    </lineage>
</organism>
<dbReference type="SUPFAM" id="SSF55331">
    <property type="entry name" value="Tautomerase/MIF"/>
    <property type="match status" value="1"/>
</dbReference>